<reference evidence="8 9" key="1">
    <citation type="journal article" date="2015" name="Stand. Genomic Sci.">
        <title>Genomic Encyclopedia of Bacterial and Archaeal Type Strains, Phase III: the genomes of soil and plant-associated and newly described type strains.</title>
        <authorList>
            <person name="Whitman W.B."/>
            <person name="Woyke T."/>
            <person name="Klenk H.P."/>
            <person name="Zhou Y."/>
            <person name="Lilburn T.G."/>
            <person name="Beck B.J."/>
            <person name="De Vos P."/>
            <person name="Vandamme P."/>
            <person name="Eisen J.A."/>
            <person name="Garrity G."/>
            <person name="Hugenholtz P."/>
            <person name="Kyrpides N.C."/>
        </authorList>
    </citation>
    <scope>NUCLEOTIDE SEQUENCE [LARGE SCALE GENOMIC DNA]</scope>
    <source>
        <strain evidence="8 9">DSM 64</strain>
    </source>
</reference>
<keyword evidence="4" id="KW-0449">Lipoprotein</keyword>
<dbReference type="HAMAP" id="MF_00925">
    <property type="entry name" value="OM_assembly_BamE"/>
    <property type="match status" value="1"/>
</dbReference>
<gene>
    <name evidence="4" type="primary">bamE</name>
    <name evidence="8" type="ORF">ATF69_1881</name>
</gene>
<dbReference type="RefSeq" id="WP_146870694.1">
    <property type="nucleotide sequence ID" value="NZ_VJWE01000011.1"/>
</dbReference>
<comment type="subunit">
    <text evidence="4">Part of the Bam complex.</text>
</comment>
<dbReference type="InterPro" id="IPR007450">
    <property type="entry name" value="BamE_dom"/>
</dbReference>
<evidence type="ECO:0000256" key="3">
    <source>
        <dbReference type="ARBA" id="ARBA00023237"/>
    </source>
</evidence>
<evidence type="ECO:0000256" key="5">
    <source>
        <dbReference type="SAM" id="MobiDB-lite"/>
    </source>
</evidence>
<feature type="compositionally biased region" description="Low complexity" evidence="5">
    <location>
        <begin position="164"/>
        <end position="181"/>
    </location>
</feature>
<organism evidence="8 9">
    <name type="scientific">Acidovorax delafieldii</name>
    <name type="common">Pseudomonas delafieldii</name>
    <dbReference type="NCBI Taxonomy" id="47920"/>
    <lineage>
        <taxon>Bacteria</taxon>
        <taxon>Pseudomonadati</taxon>
        <taxon>Pseudomonadota</taxon>
        <taxon>Betaproteobacteria</taxon>
        <taxon>Burkholderiales</taxon>
        <taxon>Comamonadaceae</taxon>
        <taxon>Acidovorax</taxon>
    </lineage>
</organism>
<evidence type="ECO:0000313" key="8">
    <source>
        <dbReference type="EMBL" id="TWG40009.1"/>
    </source>
</evidence>
<keyword evidence="1 4" id="KW-0732">Signal</keyword>
<dbReference type="Proteomes" id="UP000321485">
    <property type="component" value="Unassembled WGS sequence"/>
</dbReference>
<dbReference type="Pfam" id="PF04355">
    <property type="entry name" value="BamE"/>
    <property type="match status" value="1"/>
</dbReference>
<dbReference type="PANTHER" id="PTHR37482:SF1">
    <property type="entry name" value="OUTER MEMBRANE PROTEIN ASSEMBLY FACTOR BAME"/>
    <property type="match status" value="1"/>
</dbReference>
<dbReference type="Gene3D" id="3.30.1450.10">
    <property type="match status" value="1"/>
</dbReference>
<dbReference type="GO" id="GO:1990063">
    <property type="term" value="C:Bam protein complex"/>
    <property type="evidence" value="ECO:0007669"/>
    <property type="project" value="TreeGrafter"/>
</dbReference>
<keyword evidence="3 4" id="KW-0998">Cell outer membrane</keyword>
<comment type="function">
    <text evidence="4">Part of the outer membrane protein assembly complex, which is involved in assembly and insertion of beta-barrel proteins into the outer membrane.</text>
</comment>
<comment type="caution">
    <text evidence="8">The sequence shown here is derived from an EMBL/GenBank/DDBJ whole genome shotgun (WGS) entry which is preliminary data.</text>
</comment>
<feature type="signal peptide" evidence="6">
    <location>
        <begin position="1"/>
        <end position="22"/>
    </location>
</feature>
<evidence type="ECO:0000313" key="9">
    <source>
        <dbReference type="Proteomes" id="UP000321485"/>
    </source>
</evidence>
<protein>
    <recommendedName>
        <fullName evidence="4">Outer membrane protein assembly factor BamE</fullName>
    </recommendedName>
</protein>
<name>A0A561XV97_ACIDE</name>
<dbReference type="GeneID" id="51110949"/>
<sequence length="187" mass="20137">MPVQARYSARLGLVVLIGASMAALTGCGSLDGASSRIANIVKPYRVDVVQGNFVSREQVEALQPGMSRQQVREILGTPLVTSLFHADRWEYVFTLKRPGEEIQTRKLTVFFKGDALERSEGDEMPTETEFVATLGARDGAKGKVPALEATPEQLAKYPVKERPAPAAATPSALPAATSYPPLEAPAR</sequence>
<dbReference type="GO" id="GO:0030674">
    <property type="term" value="F:protein-macromolecule adaptor activity"/>
    <property type="evidence" value="ECO:0007669"/>
    <property type="project" value="TreeGrafter"/>
</dbReference>
<evidence type="ECO:0000256" key="4">
    <source>
        <dbReference type="HAMAP-Rule" id="MF_00925"/>
    </source>
</evidence>
<dbReference type="GO" id="GO:0043165">
    <property type="term" value="P:Gram-negative-bacterium-type cell outer membrane assembly"/>
    <property type="evidence" value="ECO:0007669"/>
    <property type="project" value="UniProtKB-UniRule"/>
</dbReference>
<feature type="chain" id="PRO_5022274335" description="Outer membrane protein assembly factor BamE" evidence="6">
    <location>
        <begin position="23"/>
        <end position="187"/>
    </location>
</feature>
<evidence type="ECO:0000256" key="6">
    <source>
        <dbReference type="SAM" id="SignalP"/>
    </source>
</evidence>
<proteinExistence type="inferred from homology"/>
<dbReference type="PANTHER" id="PTHR37482">
    <property type="entry name" value="OUTER MEMBRANE PROTEIN ASSEMBLY FACTOR BAME"/>
    <property type="match status" value="1"/>
</dbReference>
<accession>A0A561XV97</accession>
<dbReference type="InterPro" id="IPR026592">
    <property type="entry name" value="BamE"/>
</dbReference>
<dbReference type="GO" id="GO:0051205">
    <property type="term" value="P:protein insertion into membrane"/>
    <property type="evidence" value="ECO:0007669"/>
    <property type="project" value="UniProtKB-UniRule"/>
</dbReference>
<keyword evidence="4" id="KW-0564">Palmitate</keyword>
<feature type="domain" description="Outer membrane protein assembly factor BamE" evidence="7">
    <location>
        <begin position="51"/>
        <end position="120"/>
    </location>
</feature>
<evidence type="ECO:0000256" key="2">
    <source>
        <dbReference type="ARBA" id="ARBA00023136"/>
    </source>
</evidence>
<dbReference type="PROSITE" id="PS51257">
    <property type="entry name" value="PROKAR_LIPOPROTEIN"/>
    <property type="match status" value="1"/>
</dbReference>
<evidence type="ECO:0000259" key="7">
    <source>
        <dbReference type="Pfam" id="PF04355"/>
    </source>
</evidence>
<keyword evidence="2 4" id="KW-0472">Membrane</keyword>
<dbReference type="EMBL" id="VJWE01000011">
    <property type="protein sequence ID" value="TWG40009.1"/>
    <property type="molecule type" value="Genomic_DNA"/>
</dbReference>
<evidence type="ECO:0000256" key="1">
    <source>
        <dbReference type="ARBA" id="ARBA00022729"/>
    </source>
</evidence>
<dbReference type="InterPro" id="IPR037873">
    <property type="entry name" value="BamE-like"/>
</dbReference>
<comment type="similarity">
    <text evidence="4">Belongs to the BamE family.</text>
</comment>
<feature type="region of interest" description="Disordered" evidence="5">
    <location>
        <begin position="143"/>
        <end position="187"/>
    </location>
</feature>
<dbReference type="AlphaFoldDB" id="A0A561XV97"/>
<comment type="subcellular location">
    <subcellularLocation>
        <location evidence="4">Cell outer membrane</location>
        <topology evidence="4">Lipid-anchor</topology>
    </subcellularLocation>
</comment>